<dbReference type="EMBL" id="CAUJNA010003556">
    <property type="protein sequence ID" value="CAJ1404797.1"/>
    <property type="molecule type" value="Genomic_DNA"/>
</dbReference>
<organism evidence="2 3">
    <name type="scientific">Effrenium voratum</name>
    <dbReference type="NCBI Taxonomy" id="2562239"/>
    <lineage>
        <taxon>Eukaryota</taxon>
        <taxon>Sar</taxon>
        <taxon>Alveolata</taxon>
        <taxon>Dinophyceae</taxon>
        <taxon>Suessiales</taxon>
        <taxon>Symbiodiniaceae</taxon>
        <taxon>Effrenium</taxon>
    </lineage>
</organism>
<reference evidence="2" key="1">
    <citation type="submission" date="2023-08" db="EMBL/GenBank/DDBJ databases">
        <authorList>
            <person name="Chen Y."/>
            <person name="Shah S."/>
            <person name="Dougan E. K."/>
            <person name="Thang M."/>
            <person name="Chan C."/>
        </authorList>
    </citation>
    <scope>NUCLEOTIDE SEQUENCE</scope>
</reference>
<evidence type="ECO:0000256" key="1">
    <source>
        <dbReference type="SAM" id="Phobius"/>
    </source>
</evidence>
<protein>
    <submittedName>
        <fullName evidence="2">Uncharacterized protein</fullName>
    </submittedName>
</protein>
<keyword evidence="1" id="KW-0472">Membrane</keyword>
<feature type="transmembrane region" description="Helical" evidence="1">
    <location>
        <begin position="65"/>
        <end position="87"/>
    </location>
</feature>
<dbReference type="Proteomes" id="UP001178507">
    <property type="component" value="Unassembled WGS sequence"/>
</dbReference>
<accession>A0AA36NF63</accession>
<proteinExistence type="predicted"/>
<keyword evidence="1" id="KW-0812">Transmembrane</keyword>
<dbReference type="AlphaFoldDB" id="A0AA36NF63"/>
<gene>
    <name evidence="2" type="ORF">EVOR1521_LOCUS27180</name>
</gene>
<sequence length="203" mass="21972">MAFGLLCQMLANARISRPQSIQHYKLSSVVYDKQGCDWKHVATWLAGIPVIGLGCVVAITAAYGFVAVVVILWAPAAVLLCLLLRVLRQRPARGHGVGRKVHCQGICCFGVLLHVAMADPAALLRYEPEVPASAAKESLDVAVLNTHQHTIVFEGNVLPGLHSHVLAWEIRVRLGHRGGGRSARGTQRRCGVPPERFAPLRAS</sequence>
<comment type="caution">
    <text evidence="2">The sequence shown here is derived from an EMBL/GenBank/DDBJ whole genome shotgun (WGS) entry which is preliminary data.</text>
</comment>
<keyword evidence="3" id="KW-1185">Reference proteome</keyword>
<keyword evidence="1" id="KW-1133">Transmembrane helix</keyword>
<name>A0AA36NF63_9DINO</name>
<evidence type="ECO:0000313" key="3">
    <source>
        <dbReference type="Proteomes" id="UP001178507"/>
    </source>
</evidence>
<evidence type="ECO:0000313" key="2">
    <source>
        <dbReference type="EMBL" id="CAJ1404797.1"/>
    </source>
</evidence>
<feature type="transmembrane region" description="Helical" evidence="1">
    <location>
        <begin position="41"/>
        <end position="59"/>
    </location>
</feature>